<dbReference type="PANTHER" id="PTHR34352">
    <property type="entry name" value="PROTEIN YHFA"/>
    <property type="match status" value="1"/>
</dbReference>
<protein>
    <submittedName>
        <fullName evidence="1">Putative redox protein</fullName>
    </submittedName>
</protein>
<dbReference type="InterPro" id="IPR015946">
    <property type="entry name" value="KH_dom-like_a/b"/>
</dbReference>
<dbReference type="OrthoDB" id="9804010at2"/>
<dbReference type="STRING" id="1121416.SAMN02745220_04695"/>
<dbReference type="PANTHER" id="PTHR34352:SF1">
    <property type="entry name" value="PROTEIN YHFA"/>
    <property type="match status" value="1"/>
</dbReference>
<organism evidence="1 2">
    <name type="scientific">Desulfopila aestuarii DSM 18488</name>
    <dbReference type="NCBI Taxonomy" id="1121416"/>
    <lineage>
        <taxon>Bacteria</taxon>
        <taxon>Pseudomonadati</taxon>
        <taxon>Thermodesulfobacteriota</taxon>
        <taxon>Desulfobulbia</taxon>
        <taxon>Desulfobulbales</taxon>
        <taxon>Desulfocapsaceae</taxon>
        <taxon>Desulfopila</taxon>
    </lineage>
</organism>
<keyword evidence="2" id="KW-1185">Reference proteome</keyword>
<accession>A0A1M7YJA9</accession>
<dbReference type="RefSeq" id="WP_073616270.1">
    <property type="nucleotide sequence ID" value="NZ_FRFE01000039.1"/>
</dbReference>
<dbReference type="Gene3D" id="3.30.300.20">
    <property type="match status" value="1"/>
</dbReference>
<dbReference type="AlphaFoldDB" id="A0A1M7YJA9"/>
<dbReference type="InterPro" id="IPR036102">
    <property type="entry name" value="OsmC/Ohrsf"/>
</dbReference>
<dbReference type="InterPro" id="IPR003718">
    <property type="entry name" value="OsmC/Ohr_fam"/>
</dbReference>
<proteinExistence type="predicted"/>
<reference evidence="1 2" key="1">
    <citation type="submission" date="2016-12" db="EMBL/GenBank/DDBJ databases">
        <authorList>
            <person name="Song W.-J."/>
            <person name="Kurnit D.M."/>
        </authorList>
    </citation>
    <scope>NUCLEOTIDE SEQUENCE [LARGE SCALE GENOMIC DNA]</scope>
    <source>
        <strain evidence="1 2">DSM 18488</strain>
    </source>
</reference>
<evidence type="ECO:0000313" key="1">
    <source>
        <dbReference type="EMBL" id="SHO52704.1"/>
    </source>
</evidence>
<sequence>MKTSIETRWQEKMAFISQVGKNSVVTDAPLEFGGEERGASPKKLMMVALAGCTGVDVVEILKKMRVEIDDLLITIEAELTDEVPSVYSAMHIIYAFKGKELDRQKLERAVELSQEKYCSVSMMYKKIMDITWEVRYQEQVI</sequence>
<dbReference type="Pfam" id="PF02566">
    <property type="entry name" value="OsmC"/>
    <property type="match status" value="1"/>
</dbReference>
<evidence type="ECO:0000313" key="2">
    <source>
        <dbReference type="Proteomes" id="UP000184603"/>
    </source>
</evidence>
<dbReference type="SUPFAM" id="SSF82784">
    <property type="entry name" value="OsmC-like"/>
    <property type="match status" value="1"/>
</dbReference>
<name>A0A1M7YJA9_9BACT</name>
<dbReference type="EMBL" id="FRFE01000039">
    <property type="protein sequence ID" value="SHO52704.1"/>
    <property type="molecule type" value="Genomic_DNA"/>
</dbReference>
<gene>
    <name evidence="1" type="ORF">SAMN02745220_04695</name>
</gene>
<dbReference type="Proteomes" id="UP000184603">
    <property type="component" value="Unassembled WGS sequence"/>
</dbReference>